<name>A0A518K9L2_9BACT</name>
<feature type="transmembrane region" description="Helical" evidence="6">
    <location>
        <begin position="242"/>
        <end position="264"/>
    </location>
</feature>
<feature type="transmembrane region" description="Helical" evidence="6">
    <location>
        <begin position="353"/>
        <end position="372"/>
    </location>
</feature>
<dbReference type="AlphaFoldDB" id="A0A518K9L2"/>
<keyword evidence="4 6" id="KW-1133">Transmembrane helix</keyword>
<keyword evidence="3 6" id="KW-0812">Transmembrane</keyword>
<keyword evidence="5 6" id="KW-0472">Membrane</keyword>
<evidence type="ECO:0000256" key="2">
    <source>
        <dbReference type="ARBA" id="ARBA00022448"/>
    </source>
</evidence>
<sequence length="547" mass="57651">MSQAKSPIIDQDARASWLPMIVIAMGQMLMSFNVAAIPVSMGGMVESFQTPPTTVGTAVVLYSLGVSGFIMLGAKLSQRFGSKIFFQMAVALFLVAMITIVASPTAEVMLAGQAIAGLAGAALVPTLVVLIADHYRGKQQAEAVGWLGSARAIAGVLAFVIVGSVATWLSWRYAFGLLIVHAAMLLLLSFKLKRSHPNPKVGIDLFGVLLSACGVILITFGFNNLRNWGVTIASPAAPFDIAGVSPAPAMIVVGVVVLAAFFAWSQGRAKRGKTPLLALDVVDSPLEWGTVVALFCIVSIEGAINFSVPLYIQIVQGNTSLATSMAMMPFMLTVFFTAILIVRLYKRFTPRQIATGAFLLVAAGTAWLAFVIRNDWSVPPVIAGLVMVGLGQGALVTLLFNVLVTASPKELASDVGSLRGVTQNLAAAVGTALVGAMLVGLLTSVIVANLGDNPVLKAELADHVNLSNLNFMSDAQLEERLGGVGVSQLQVTEALQINRDARMRALKTGFLVLSGVALLALVPCRWLPAYRPHEIPGEATSSVKRSK</sequence>
<evidence type="ECO:0000256" key="1">
    <source>
        <dbReference type="ARBA" id="ARBA00004141"/>
    </source>
</evidence>
<evidence type="ECO:0000256" key="3">
    <source>
        <dbReference type="ARBA" id="ARBA00022692"/>
    </source>
</evidence>
<dbReference type="InterPro" id="IPR036259">
    <property type="entry name" value="MFS_trans_sf"/>
</dbReference>
<comment type="subcellular location">
    <subcellularLocation>
        <location evidence="1">Membrane</location>
        <topology evidence="1">Multi-pass membrane protein</topology>
    </subcellularLocation>
</comment>
<feature type="transmembrane region" description="Helical" evidence="6">
    <location>
        <begin position="285"/>
        <end position="308"/>
    </location>
</feature>
<dbReference type="PROSITE" id="PS50850">
    <property type="entry name" value="MFS"/>
    <property type="match status" value="1"/>
</dbReference>
<feature type="transmembrane region" description="Helical" evidence="6">
    <location>
        <begin position="144"/>
        <end position="165"/>
    </location>
</feature>
<dbReference type="CDD" id="cd17321">
    <property type="entry name" value="MFS_MMR_MDR_like"/>
    <property type="match status" value="1"/>
</dbReference>
<keyword evidence="9" id="KW-1185">Reference proteome</keyword>
<dbReference type="EMBL" id="CP036349">
    <property type="protein sequence ID" value="QDV74482.1"/>
    <property type="molecule type" value="Genomic_DNA"/>
</dbReference>
<dbReference type="Pfam" id="PF07690">
    <property type="entry name" value="MFS_1"/>
    <property type="match status" value="1"/>
</dbReference>
<evidence type="ECO:0000259" key="7">
    <source>
        <dbReference type="PROSITE" id="PS50850"/>
    </source>
</evidence>
<feature type="transmembrane region" description="Helical" evidence="6">
    <location>
        <begin position="84"/>
        <end position="102"/>
    </location>
</feature>
<dbReference type="RefSeq" id="WP_197529374.1">
    <property type="nucleotide sequence ID" value="NZ_CP036349.1"/>
</dbReference>
<dbReference type="Gene3D" id="1.20.1250.20">
    <property type="entry name" value="MFS general substrate transporter like domains"/>
    <property type="match status" value="1"/>
</dbReference>
<dbReference type="GO" id="GO:0016020">
    <property type="term" value="C:membrane"/>
    <property type="evidence" value="ECO:0007669"/>
    <property type="project" value="UniProtKB-SubCell"/>
</dbReference>
<feature type="transmembrane region" description="Helical" evidence="6">
    <location>
        <begin position="171"/>
        <end position="190"/>
    </location>
</feature>
<dbReference type="Gene3D" id="1.20.1720.10">
    <property type="entry name" value="Multidrug resistance protein D"/>
    <property type="match status" value="1"/>
</dbReference>
<feature type="transmembrane region" description="Helical" evidence="6">
    <location>
        <begin position="21"/>
        <end position="41"/>
    </location>
</feature>
<dbReference type="GO" id="GO:0022857">
    <property type="term" value="F:transmembrane transporter activity"/>
    <property type="evidence" value="ECO:0007669"/>
    <property type="project" value="InterPro"/>
</dbReference>
<feature type="transmembrane region" description="Helical" evidence="6">
    <location>
        <begin position="320"/>
        <end position="341"/>
    </location>
</feature>
<gene>
    <name evidence="8" type="primary">stp_1</name>
    <name evidence="8" type="ORF">Spa11_26860</name>
</gene>
<feature type="transmembrane region" description="Helical" evidence="6">
    <location>
        <begin position="378"/>
        <end position="404"/>
    </location>
</feature>
<keyword evidence="2" id="KW-0813">Transport</keyword>
<dbReference type="InterPro" id="IPR011701">
    <property type="entry name" value="MFS"/>
</dbReference>
<feature type="transmembrane region" description="Helical" evidence="6">
    <location>
        <begin position="202"/>
        <end position="222"/>
    </location>
</feature>
<evidence type="ECO:0000256" key="5">
    <source>
        <dbReference type="ARBA" id="ARBA00023136"/>
    </source>
</evidence>
<feature type="domain" description="Major facilitator superfamily (MFS) profile" evidence="7">
    <location>
        <begin position="19"/>
        <end position="532"/>
    </location>
</feature>
<reference evidence="8 9" key="1">
    <citation type="submission" date="2019-02" db="EMBL/GenBank/DDBJ databases">
        <title>Deep-cultivation of Planctomycetes and their phenomic and genomic characterization uncovers novel biology.</title>
        <authorList>
            <person name="Wiegand S."/>
            <person name="Jogler M."/>
            <person name="Boedeker C."/>
            <person name="Pinto D."/>
            <person name="Vollmers J."/>
            <person name="Rivas-Marin E."/>
            <person name="Kohn T."/>
            <person name="Peeters S.H."/>
            <person name="Heuer A."/>
            <person name="Rast P."/>
            <person name="Oberbeckmann S."/>
            <person name="Bunk B."/>
            <person name="Jeske O."/>
            <person name="Meyerdierks A."/>
            <person name="Storesund J.E."/>
            <person name="Kallscheuer N."/>
            <person name="Luecker S."/>
            <person name="Lage O.M."/>
            <person name="Pohl T."/>
            <person name="Merkel B.J."/>
            <person name="Hornburger P."/>
            <person name="Mueller R.-W."/>
            <person name="Bruemmer F."/>
            <person name="Labrenz M."/>
            <person name="Spormann A.M."/>
            <person name="Op den Camp H."/>
            <person name="Overmann J."/>
            <person name="Amann R."/>
            <person name="Jetten M.S.M."/>
            <person name="Mascher T."/>
            <person name="Medema M.H."/>
            <person name="Devos D.P."/>
            <person name="Kaster A.-K."/>
            <person name="Ovreas L."/>
            <person name="Rohde M."/>
            <person name="Galperin M.Y."/>
            <person name="Jogler C."/>
        </authorList>
    </citation>
    <scope>NUCLEOTIDE SEQUENCE [LARGE SCALE GENOMIC DNA]</scope>
    <source>
        <strain evidence="8 9">Spa11</strain>
    </source>
</reference>
<evidence type="ECO:0000256" key="4">
    <source>
        <dbReference type="ARBA" id="ARBA00022989"/>
    </source>
</evidence>
<evidence type="ECO:0000313" key="8">
    <source>
        <dbReference type="EMBL" id="QDV74482.1"/>
    </source>
</evidence>
<feature type="transmembrane region" description="Helical" evidence="6">
    <location>
        <begin position="425"/>
        <end position="447"/>
    </location>
</feature>
<evidence type="ECO:0000313" key="9">
    <source>
        <dbReference type="Proteomes" id="UP000316426"/>
    </source>
</evidence>
<feature type="transmembrane region" description="Helical" evidence="6">
    <location>
        <begin position="508"/>
        <end position="527"/>
    </location>
</feature>
<accession>A0A518K9L2</accession>
<feature type="transmembrane region" description="Helical" evidence="6">
    <location>
        <begin position="53"/>
        <end position="72"/>
    </location>
</feature>
<dbReference type="KEGG" id="bmei:Spa11_26860"/>
<dbReference type="SUPFAM" id="SSF103473">
    <property type="entry name" value="MFS general substrate transporter"/>
    <property type="match status" value="1"/>
</dbReference>
<feature type="transmembrane region" description="Helical" evidence="6">
    <location>
        <begin position="108"/>
        <end position="132"/>
    </location>
</feature>
<organism evidence="8 9">
    <name type="scientific">Botrimarina mediterranea</name>
    <dbReference type="NCBI Taxonomy" id="2528022"/>
    <lineage>
        <taxon>Bacteria</taxon>
        <taxon>Pseudomonadati</taxon>
        <taxon>Planctomycetota</taxon>
        <taxon>Planctomycetia</taxon>
        <taxon>Pirellulales</taxon>
        <taxon>Lacipirellulaceae</taxon>
        <taxon>Botrimarina</taxon>
    </lineage>
</organism>
<evidence type="ECO:0000256" key="6">
    <source>
        <dbReference type="SAM" id="Phobius"/>
    </source>
</evidence>
<protein>
    <submittedName>
        <fullName evidence="8">Multidrug resistance protein stp</fullName>
    </submittedName>
</protein>
<dbReference type="PANTHER" id="PTHR42718">
    <property type="entry name" value="MAJOR FACILITATOR SUPERFAMILY MULTIDRUG TRANSPORTER MFSC"/>
    <property type="match status" value="1"/>
</dbReference>
<proteinExistence type="predicted"/>
<dbReference type="Proteomes" id="UP000316426">
    <property type="component" value="Chromosome"/>
</dbReference>
<dbReference type="PANTHER" id="PTHR42718:SF9">
    <property type="entry name" value="MAJOR FACILITATOR SUPERFAMILY MULTIDRUG TRANSPORTER MFSC"/>
    <property type="match status" value="1"/>
</dbReference>
<dbReference type="InterPro" id="IPR020846">
    <property type="entry name" value="MFS_dom"/>
</dbReference>